<name>A0A0J6YPA7_COCIT</name>
<protein>
    <submittedName>
        <fullName evidence="1">Uncharacterized protein</fullName>
    </submittedName>
</protein>
<evidence type="ECO:0000313" key="1">
    <source>
        <dbReference type="EMBL" id="KMP09004.1"/>
    </source>
</evidence>
<organism evidence="1 2">
    <name type="scientific">Coccidioides immitis RMSCC 2394</name>
    <dbReference type="NCBI Taxonomy" id="404692"/>
    <lineage>
        <taxon>Eukaryota</taxon>
        <taxon>Fungi</taxon>
        <taxon>Dikarya</taxon>
        <taxon>Ascomycota</taxon>
        <taxon>Pezizomycotina</taxon>
        <taxon>Eurotiomycetes</taxon>
        <taxon>Eurotiomycetidae</taxon>
        <taxon>Onygenales</taxon>
        <taxon>Onygenaceae</taxon>
        <taxon>Coccidioides</taxon>
    </lineage>
</organism>
<proteinExistence type="predicted"/>
<dbReference type="Proteomes" id="UP000054565">
    <property type="component" value="Unassembled WGS sequence"/>
</dbReference>
<evidence type="ECO:0000313" key="2">
    <source>
        <dbReference type="Proteomes" id="UP000054565"/>
    </source>
</evidence>
<dbReference type="AlphaFoldDB" id="A0A0J6YPA7"/>
<gene>
    <name evidence="1" type="ORF">CIRG_08685</name>
</gene>
<sequence length="189" mass="21137">MFFKLFLSPAGEQVFEFRPAHNPDIQIQPDAVPTLVLSYSQRPNYVRGGAGQWGSPAVSAGRARLVERVVLVSPAPAEGQRATASSLRPRAEKAALQAFPDDLIHLREEDFLSSEVRVREYRPPDVASRLYSSSFCCATDARPIARLTLFAFWFGLYALRLRYIALPVACARALPLRLDRLRDTHVVVK</sequence>
<reference evidence="2" key="1">
    <citation type="journal article" date="2010" name="Genome Res.">
        <title>Population genomic sequencing of Coccidioides fungi reveals recent hybridization and transposon control.</title>
        <authorList>
            <person name="Neafsey D.E."/>
            <person name="Barker B.M."/>
            <person name="Sharpton T.J."/>
            <person name="Stajich J.E."/>
            <person name="Park D.J."/>
            <person name="Whiston E."/>
            <person name="Hung C.-Y."/>
            <person name="McMahan C."/>
            <person name="White J."/>
            <person name="Sykes S."/>
            <person name="Heiman D."/>
            <person name="Young S."/>
            <person name="Zeng Q."/>
            <person name="Abouelleil A."/>
            <person name="Aftuck L."/>
            <person name="Bessette D."/>
            <person name="Brown A."/>
            <person name="FitzGerald M."/>
            <person name="Lui A."/>
            <person name="Macdonald J.P."/>
            <person name="Priest M."/>
            <person name="Orbach M.J."/>
            <person name="Galgiani J.N."/>
            <person name="Kirkland T.N."/>
            <person name="Cole G.T."/>
            <person name="Birren B.W."/>
            <person name="Henn M.R."/>
            <person name="Taylor J.W."/>
            <person name="Rounsley S.D."/>
        </authorList>
    </citation>
    <scope>NUCLEOTIDE SEQUENCE [LARGE SCALE GENOMIC DNA]</scope>
    <source>
        <strain evidence="2">RMSCC 2394</strain>
    </source>
</reference>
<dbReference type="EMBL" id="DS028098">
    <property type="protein sequence ID" value="KMP09004.1"/>
    <property type="molecule type" value="Genomic_DNA"/>
</dbReference>
<accession>A0A0J6YPA7</accession>